<dbReference type="AlphaFoldDB" id="A0A9X4L6J0"/>
<dbReference type="RefSeq" id="WP_277583655.1">
    <property type="nucleotide sequence ID" value="NZ_JAMBPY010000015.1"/>
</dbReference>
<evidence type="ECO:0000313" key="2">
    <source>
        <dbReference type="Proteomes" id="UP001152422"/>
    </source>
</evidence>
<gene>
    <name evidence="1" type="ORF">M4L89_13775</name>
</gene>
<proteinExistence type="predicted"/>
<sequence length="124" mass="14609">MEGNLMELWEVTKDFISAYKERDFEKAWNLLHPEDQKIAKDFGEKDSVEKFVFQQLDQRFEKLPENTAISSRVRKNEHGVDYVLILDEKDAGHFTEPTQLFAIPLPIKESDNGYKIKLYDNEIN</sequence>
<reference evidence="1" key="1">
    <citation type="submission" date="2022-05" db="EMBL/GenBank/DDBJ databases">
        <title>Comparative genomics of Staphylococcus equorum isolates.</title>
        <authorList>
            <person name="Luelf R.H."/>
        </authorList>
    </citation>
    <scope>NUCLEOTIDE SEQUENCE</scope>
    <source>
        <strain evidence="1">TMW 2.2497</strain>
    </source>
</reference>
<protein>
    <submittedName>
        <fullName evidence="1">Uncharacterized protein</fullName>
    </submittedName>
</protein>
<comment type="caution">
    <text evidence="1">The sequence shown here is derived from an EMBL/GenBank/DDBJ whole genome shotgun (WGS) entry which is preliminary data.</text>
</comment>
<dbReference type="EMBL" id="JAMBQA010000012">
    <property type="protein sequence ID" value="MDG0847295.1"/>
    <property type="molecule type" value="Genomic_DNA"/>
</dbReference>
<evidence type="ECO:0000313" key="1">
    <source>
        <dbReference type="EMBL" id="MDG0847295.1"/>
    </source>
</evidence>
<organism evidence="1 2">
    <name type="scientific">Staphylococcus equorum</name>
    <dbReference type="NCBI Taxonomy" id="246432"/>
    <lineage>
        <taxon>Bacteria</taxon>
        <taxon>Bacillati</taxon>
        <taxon>Bacillota</taxon>
        <taxon>Bacilli</taxon>
        <taxon>Bacillales</taxon>
        <taxon>Staphylococcaceae</taxon>
        <taxon>Staphylococcus</taxon>
    </lineage>
</organism>
<name>A0A9X4L6J0_9STAP</name>
<dbReference type="Proteomes" id="UP001152422">
    <property type="component" value="Unassembled WGS sequence"/>
</dbReference>
<keyword evidence="2" id="KW-1185">Reference proteome</keyword>
<accession>A0A9X4L6J0</accession>